<feature type="compositionally biased region" description="Basic residues" evidence="8">
    <location>
        <begin position="274"/>
        <end position="285"/>
    </location>
</feature>
<keyword evidence="3 7" id="KW-0238">DNA-binding</keyword>
<dbReference type="InterPro" id="IPR036390">
    <property type="entry name" value="WH_DNA-bd_sf"/>
</dbReference>
<feature type="domain" description="TFIIE beta" evidence="9">
    <location>
        <begin position="76"/>
        <end position="159"/>
    </location>
</feature>
<dbReference type="Pfam" id="PF18121">
    <property type="entry name" value="TFA2_Winged_2"/>
    <property type="match status" value="1"/>
</dbReference>
<evidence type="ECO:0000256" key="8">
    <source>
        <dbReference type="SAM" id="MobiDB-lite"/>
    </source>
</evidence>
<comment type="subunit">
    <text evidence="7">Tetramer of two alpha and two beta chains.</text>
</comment>
<dbReference type="CDD" id="cd07977">
    <property type="entry name" value="TFIIE_beta_winged_helix"/>
    <property type="match status" value="1"/>
</dbReference>
<dbReference type="PANTHER" id="PTHR12716:SF8">
    <property type="entry name" value="TRANSCRIPTION INITIATION FACTOR IIE SUBUNIT BETA"/>
    <property type="match status" value="1"/>
</dbReference>
<dbReference type="SUPFAM" id="SSF46785">
    <property type="entry name" value="Winged helix' DNA-binding domain"/>
    <property type="match status" value="1"/>
</dbReference>
<dbReference type="Gene3D" id="1.10.10.10">
    <property type="entry name" value="Winged helix-like DNA-binding domain superfamily/Winged helix DNA-binding domain"/>
    <property type="match status" value="1"/>
</dbReference>
<comment type="subcellular location">
    <subcellularLocation>
        <location evidence="1 7">Nucleus</location>
    </subcellularLocation>
</comment>
<dbReference type="InterPro" id="IPR036388">
    <property type="entry name" value="WH-like_DNA-bd_sf"/>
</dbReference>
<comment type="similarity">
    <text evidence="7">Belongs to the TFIIE beta subunit family.</text>
</comment>
<evidence type="ECO:0000256" key="7">
    <source>
        <dbReference type="PIRNR" id="PIRNR016398"/>
    </source>
</evidence>
<keyword evidence="5 7" id="KW-0539">Nucleus</keyword>
<protein>
    <recommendedName>
        <fullName evidence="7">Transcription initiation factor IIE subunit beta</fullName>
    </recommendedName>
</protein>
<evidence type="ECO:0000313" key="11">
    <source>
        <dbReference type="WBParaSite" id="L893_g10401.t1"/>
    </source>
</evidence>
<keyword evidence="4 7" id="KW-0804">Transcription</keyword>
<dbReference type="GO" id="GO:0003677">
    <property type="term" value="F:DNA binding"/>
    <property type="evidence" value="ECO:0007669"/>
    <property type="project" value="UniProtKB-UniRule"/>
</dbReference>
<dbReference type="WBParaSite" id="L893_g10401.t1">
    <property type="protein sequence ID" value="L893_g10401.t1"/>
    <property type="gene ID" value="L893_g10401"/>
</dbReference>
<feature type="compositionally biased region" description="Polar residues" evidence="8">
    <location>
        <begin position="20"/>
        <end position="35"/>
    </location>
</feature>
<keyword evidence="10" id="KW-1185">Reference proteome</keyword>
<evidence type="ECO:0000256" key="4">
    <source>
        <dbReference type="ARBA" id="ARBA00023163"/>
    </source>
</evidence>
<organism evidence="10 11">
    <name type="scientific">Steinernema glaseri</name>
    <dbReference type="NCBI Taxonomy" id="37863"/>
    <lineage>
        <taxon>Eukaryota</taxon>
        <taxon>Metazoa</taxon>
        <taxon>Ecdysozoa</taxon>
        <taxon>Nematoda</taxon>
        <taxon>Chromadorea</taxon>
        <taxon>Rhabditida</taxon>
        <taxon>Tylenchina</taxon>
        <taxon>Panagrolaimomorpha</taxon>
        <taxon>Strongyloidoidea</taxon>
        <taxon>Steinernematidae</taxon>
        <taxon>Steinernema</taxon>
    </lineage>
</organism>
<evidence type="ECO:0000259" key="9">
    <source>
        <dbReference type="PROSITE" id="PS51351"/>
    </source>
</evidence>
<reference evidence="11" key="1">
    <citation type="submission" date="2016-11" db="UniProtKB">
        <authorList>
            <consortium name="WormBaseParasite"/>
        </authorList>
    </citation>
    <scope>IDENTIFICATION</scope>
</reference>
<keyword evidence="2 7" id="KW-0805">Transcription regulation</keyword>
<dbReference type="PROSITE" id="PS51351">
    <property type="entry name" value="TFIIE_BETA_C"/>
    <property type="match status" value="1"/>
</dbReference>
<dbReference type="Pfam" id="PF02186">
    <property type="entry name" value="TFIIE_beta"/>
    <property type="match status" value="1"/>
</dbReference>
<dbReference type="Proteomes" id="UP000095287">
    <property type="component" value="Unplaced"/>
</dbReference>
<dbReference type="GO" id="GO:0005673">
    <property type="term" value="C:transcription factor TFIIE complex"/>
    <property type="evidence" value="ECO:0007669"/>
    <property type="project" value="UniProtKB-UniRule"/>
</dbReference>
<feature type="region of interest" description="Disordered" evidence="8">
    <location>
        <begin position="13"/>
        <end position="56"/>
    </location>
</feature>
<accession>A0A1I7XX74</accession>
<evidence type="ECO:0000313" key="10">
    <source>
        <dbReference type="Proteomes" id="UP000095287"/>
    </source>
</evidence>
<evidence type="ECO:0000256" key="1">
    <source>
        <dbReference type="ARBA" id="ARBA00004123"/>
    </source>
</evidence>
<dbReference type="InterPro" id="IPR003166">
    <property type="entry name" value="TFIIE_bsu_DNA-bd"/>
</dbReference>
<sequence length="302" mass="34892">MNAELLKQRAEFQKHAARNVSVQQRPTAESSYTTYKSEDNKKKKKKKPVSSDPQLNAKSLSEYNKGQGLPSGPAGITPGGGEANAMHFSLLAKIVDYMKRRHLEAKQWGLTLKEILDELQLHDVSKKAEMWLIENLPNNRRLNVDEDGRFTFRPPYKVKNRATLLQLLQKFERDGKGGVLLSELNECMPNIEKHVQSLGNQVITMTTQHNKRKDQVYFYNNSDTDYTLDDDFKQLWRSVSVDHLDEKKIEEYLQKHGIRTMKDLQPKKIQGGAPKRKAVKRKINQKVHNEHLSDVLQDYEQP</sequence>
<evidence type="ECO:0000256" key="5">
    <source>
        <dbReference type="ARBA" id="ARBA00023242"/>
    </source>
</evidence>
<comment type="function">
    <text evidence="6 7">Recruits TFIIH to the initiation complex and stimulates the RNA polymerase II C-terminal domain kinase and DNA-dependent ATPase activities of TFIIH. Both TFIIH and TFIIE are required for promoter clearance by RNA polymerase.</text>
</comment>
<dbReference type="FunFam" id="1.10.10.10:FF:000177">
    <property type="entry name" value="Transcription initiation factor IIE subunit beta"/>
    <property type="match status" value="1"/>
</dbReference>
<evidence type="ECO:0000256" key="3">
    <source>
        <dbReference type="ARBA" id="ARBA00023125"/>
    </source>
</evidence>
<name>A0A1I7XX74_9BILA</name>
<dbReference type="GO" id="GO:0006367">
    <property type="term" value="P:transcription initiation at RNA polymerase II promoter"/>
    <property type="evidence" value="ECO:0007669"/>
    <property type="project" value="UniProtKB-UniRule"/>
</dbReference>
<dbReference type="PANTHER" id="PTHR12716">
    <property type="entry name" value="TRANSCRIPTION INITIATION FACTOR IIE, BETA SUBUNIT"/>
    <property type="match status" value="1"/>
</dbReference>
<dbReference type="InterPro" id="IPR016656">
    <property type="entry name" value="TFIIE-bsu"/>
</dbReference>
<proteinExistence type="inferred from homology"/>
<dbReference type="PIRSF" id="PIRSF016398">
    <property type="entry name" value="TFIIE-beta"/>
    <property type="match status" value="1"/>
</dbReference>
<dbReference type="InterPro" id="IPR040501">
    <property type="entry name" value="TFA2_Winged_2"/>
</dbReference>
<evidence type="ECO:0000256" key="6">
    <source>
        <dbReference type="ARBA" id="ARBA00025581"/>
    </source>
</evidence>
<dbReference type="AlphaFoldDB" id="A0A1I7XX74"/>
<evidence type="ECO:0000256" key="2">
    <source>
        <dbReference type="ARBA" id="ARBA00023015"/>
    </source>
</evidence>
<feature type="region of interest" description="Disordered" evidence="8">
    <location>
        <begin position="268"/>
        <end position="302"/>
    </location>
</feature>
<dbReference type="GO" id="GO:0001097">
    <property type="term" value="F:TFIIH-class transcription factor complex binding"/>
    <property type="evidence" value="ECO:0007669"/>
    <property type="project" value="TreeGrafter"/>
</dbReference>